<evidence type="ECO:0000313" key="2">
    <source>
        <dbReference type="Proteomes" id="UP001596337"/>
    </source>
</evidence>
<dbReference type="Proteomes" id="UP001596337">
    <property type="component" value="Unassembled WGS sequence"/>
</dbReference>
<keyword evidence="1" id="KW-0378">Hydrolase</keyword>
<comment type="caution">
    <text evidence="1">The sequence shown here is derived from an EMBL/GenBank/DDBJ whole genome shotgun (WGS) entry which is preliminary data.</text>
</comment>
<keyword evidence="2" id="KW-1185">Reference proteome</keyword>
<name>A0ABW2C4T2_9PSEU</name>
<accession>A0ABW2C4T2</accession>
<organism evidence="1 2">
    <name type="scientific">Haloechinothrix salitolerans</name>
    <dbReference type="NCBI Taxonomy" id="926830"/>
    <lineage>
        <taxon>Bacteria</taxon>
        <taxon>Bacillati</taxon>
        <taxon>Actinomycetota</taxon>
        <taxon>Actinomycetes</taxon>
        <taxon>Pseudonocardiales</taxon>
        <taxon>Pseudonocardiaceae</taxon>
        <taxon>Haloechinothrix</taxon>
    </lineage>
</organism>
<dbReference type="EMBL" id="JBHSXX010000001">
    <property type="protein sequence ID" value="MFC6869523.1"/>
    <property type="molecule type" value="Genomic_DNA"/>
</dbReference>
<dbReference type="SUPFAM" id="SSF53474">
    <property type="entry name" value="alpha/beta-Hydrolases"/>
    <property type="match status" value="1"/>
</dbReference>
<protein>
    <submittedName>
        <fullName evidence="1">Alpha/beta hydrolase</fullName>
    </submittedName>
</protein>
<sequence length="239" mass="23606">MDVPASPPARTAILLPGTGSDEVFVTAAFERPLAEHGIRLIAPPPEPGADLVHAASRALDVAAGEAGEPVLVGGVSLGAHVAASWALRNQRHCAGLLAALPAWNGAADAAPAALAARSSASLVRGHGLAGALDIATADVAPWLAAELTRAWHRAGPGLADGLDAAASHPAPELTALATLDVPAGIAACLDDDVHPADVAYAWADALPVAAVRETSLAAIGADPARLGHAAVSAYLAVAG</sequence>
<gene>
    <name evidence="1" type="ORF">ACFQGD_20510</name>
</gene>
<dbReference type="GO" id="GO:0016787">
    <property type="term" value="F:hydrolase activity"/>
    <property type="evidence" value="ECO:0007669"/>
    <property type="project" value="UniProtKB-KW"/>
</dbReference>
<dbReference type="RefSeq" id="WP_345397145.1">
    <property type="nucleotide sequence ID" value="NZ_BAABLA010000027.1"/>
</dbReference>
<reference evidence="2" key="1">
    <citation type="journal article" date="2019" name="Int. J. Syst. Evol. Microbiol.">
        <title>The Global Catalogue of Microorganisms (GCM) 10K type strain sequencing project: providing services to taxonomists for standard genome sequencing and annotation.</title>
        <authorList>
            <consortium name="The Broad Institute Genomics Platform"/>
            <consortium name="The Broad Institute Genome Sequencing Center for Infectious Disease"/>
            <person name="Wu L."/>
            <person name="Ma J."/>
        </authorList>
    </citation>
    <scope>NUCLEOTIDE SEQUENCE [LARGE SCALE GENOMIC DNA]</scope>
    <source>
        <strain evidence="2">KCTC 32255</strain>
    </source>
</reference>
<evidence type="ECO:0000313" key="1">
    <source>
        <dbReference type="EMBL" id="MFC6869523.1"/>
    </source>
</evidence>
<dbReference type="Gene3D" id="3.40.50.1820">
    <property type="entry name" value="alpha/beta hydrolase"/>
    <property type="match status" value="1"/>
</dbReference>
<dbReference type="InterPro" id="IPR029058">
    <property type="entry name" value="AB_hydrolase_fold"/>
</dbReference>
<proteinExistence type="predicted"/>